<dbReference type="EMBL" id="FOXF01000033">
    <property type="protein sequence ID" value="SFP53006.1"/>
    <property type="molecule type" value="Genomic_DNA"/>
</dbReference>
<dbReference type="AlphaFoldDB" id="A0A662ZJU3"/>
<dbReference type="Gene3D" id="3.40.50.300">
    <property type="entry name" value="P-loop containing nucleotide triphosphate hydrolases"/>
    <property type="match status" value="2"/>
</dbReference>
<name>A0A662ZJU3_9GAMM</name>
<dbReference type="GO" id="GO:0016887">
    <property type="term" value="F:ATP hydrolysis activity"/>
    <property type="evidence" value="ECO:0007669"/>
    <property type="project" value="InterPro"/>
</dbReference>
<proteinExistence type="predicted"/>
<dbReference type="Pfam" id="PF12698">
    <property type="entry name" value="ABC2_membrane_3"/>
    <property type="match status" value="1"/>
</dbReference>
<evidence type="ECO:0000256" key="6">
    <source>
        <dbReference type="ARBA" id="ARBA00023136"/>
    </source>
</evidence>
<dbReference type="InterPro" id="IPR013525">
    <property type="entry name" value="ABC2_TM"/>
</dbReference>
<evidence type="ECO:0000256" key="3">
    <source>
        <dbReference type="ARBA" id="ARBA00022741"/>
    </source>
</evidence>
<feature type="transmembrane region" description="Helical" evidence="7">
    <location>
        <begin position="797"/>
        <end position="821"/>
    </location>
</feature>
<dbReference type="Gene3D" id="3.40.1710.10">
    <property type="entry name" value="abc type-2 transporter like domain"/>
    <property type="match status" value="1"/>
</dbReference>
<feature type="domain" description="ABC transmembrane type-2" evidence="9">
    <location>
        <begin position="660"/>
        <end position="913"/>
    </location>
</feature>
<evidence type="ECO:0000313" key="11">
    <source>
        <dbReference type="Proteomes" id="UP000243745"/>
    </source>
</evidence>
<evidence type="ECO:0000256" key="7">
    <source>
        <dbReference type="SAM" id="Phobius"/>
    </source>
</evidence>
<dbReference type="SMART" id="SM00382">
    <property type="entry name" value="AAA"/>
    <property type="match status" value="2"/>
</dbReference>
<evidence type="ECO:0000313" key="10">
    <source>
        <dbReference type="EMBL" id="SFP53006.1"/>
    </source>
</evidence>
<keyword evidence="3" id="KW-0547">Nucleotide-binding</keyword>
<dbReference type="Proteomes" id="UP000243745">
    <property type="component" value="Unassembled WGS sequence"/>
</dbReference>
<keyword evidence="11" id="KW-1185">Reference proteome</keyword>
<dbReference type="GO" id="GO:0140359">
    <property type="term" value="F:ABC-type transporter activity"/>
    <property type="evidence" value="ECO:0007669"/>
    <property type="project" value="InterPro"/>
</dbReference>
<evidence type="ECO:0000256" key="5">
    <source>
        <dbReference type="ARBA" id="ARBA00022989"/>
    </source>
</evidence>
<dbReference type="OrthoDB" id="9805029at2"/>
<dbReference type="InterPro" id="IPR047651">
    <property type="entry name" value="ABC2_perm_RbbA"/>
</dbReference>
<feature type="domain" description="ABC transporter" evidence="8">
    <location>
        <begin position="15"/>
        <end position="250"/>
    </location>
</feature>
<comment type="subcellular location">
    <subcellularLocation>
        <location evidence="1">Membrane</location>
        <topology evidence="1">Multi-pass membrane protein</topology>
    </subcellularLocation>
</comment>
<dbReference type="GO" id="GO:0005524">
    <property type="term" value="F:ATP binding"/>
    <property type="evidence" value="ECO:0007669"/>
    <property type="project" value="UniProtKB-KW"/>
</dbReference>
<dbReference type="Pfam" id="PF00005">
    <property type="entry name" value="ABC_tran"/>
    <property type="match status" value="2"/>
</dbReference>
<dbReference type="InterPro" id="IPR003439">
    <property type="entry name" value="ABC_transporter-like_ATP-bd"/>
</dbReference>
<dbReference type="RefSeq" id="WP_093142689.1">
    <property type="nucleotide sequence ID" value="NZ_FOXF01000033.1"/>
</dbReference>
<keyword evidence="5 7" id="KW-1133">Transmembrane helix</keyword>
<dbReference type="PROSITE" id="PS00211">
    <property type="entry name" value="ABC_TRANSPORTER_1"/>
    <property type="match status" value="1"/>
</dbReference>
<dbReference type="PANTHER" id="PTHR43038:SF4">
    <property type="entry name" value="RIBOSOME-ASSOCIATED ATPASE"/>
    <property type="match status" value="1"/>
</dbReference>
<evidence type="ECO:0000256" key="4">
    <source>
        <dbReference type="ARBA" id="ARBA00022840"/>
    </source>
</evidence>
<feature type="transmembrane region" description="Helical" evidence="7">
    <location>
        <begin position="889"/>
        <end position="910"/>
    </location>
</feature>
<dbReference type="InterPro" id="IPR027417">
    <property type="entry name" value="P-loop_NTPase"/>
</dbReference>
<dbReference type="PROSITE" id="PS50893">
    <property type="entry name" value="ABC_TRANSPORTER_2"/>
    <property type="match status" value="2"/>
</dbReference>
<reference evidence="10 11" key="1">
    <citation type="submission" date="2016-10" db="EMBL/GenBank/DDBJ databases">
        <authorList>
            <person name="Varghese N."/>
            <person name="Submissions S."/>
        </authorList>
    </citation>
    <scope>NUCLEOTIDE SEQUENCE [LARGE SCALE GENOMIC DNA]</scope>
    <source>
        <strain evidence="10 11">DSM 1361</strain>
    </source>
</reference>
<feature type="domain" description="ABC transporter" evidence="8">
    <location>
        <begin position="280"/>
        <end position="510"/>
    </location>
</feature>
<sequence length="915" mass="101583">MDKIKNPRDIANPVISISHLSHSYGRVSALDDVSLVLPGGTTIGLVGADGVGKSTLLSVIAGTRILQKGEVKVFGRDITKAAERKYLSRLVAFMPQGLGKNLYQTLSVRENLSFHADLFGLNGREKNARIRRLMAATSLTPFADRAAGKLSGGMKQKLSLCCALIHSPELLILDEPTTGVDPLSRRQFWRLVDSLRSENPGMTVIVSTAYIDEAEGFQHTIMMNDGKIIACDSTAKIMKSMNAATLEEAYMKLLPPDKRGKEGGFRIPPYTPDSDGVYAISATNLTRRFGSFTAVDNVSFEIGRGEIFGFLGSNGCGKSTTMKMLTGLLEPTSGEARIMGKEFTAGNLEIRMKVGYMSQSFSLYEELTVMENLYLHAKLYHIPITERGRAIRSVLERFSLTELRHTRPSSMSLGLKQRLQLAAACLHKPEILILDEPTSGVDPAARDMFWDYLIKLSREDRVTIFVSTHFMNEAERCDRISLMHRGRVLAVGTPEELKRNRNEDTLEEAFIHYLEEQSDAVEEIPESAGTEDSVKNITHGGFLYTLSIIRAFAVREGREILRDKIRMFFVIFGALIFEISASYGISFDMTPMPFAVIDHDGSQESRALVNEFRGSAYLYEKEIDSSLPAVKIFQKEHIKLLIDIPDGYGSSLLKGEKPEVGFMIDGAFPTISNNVRGYVSGIMNRYNASLTDPHGAKIASERNPFEIRFMYNEIFKSVYVMVPGLIMLSLVMFPAMMTALGVVREKDIGTISNLYTSPAAVYQFLIGKQIPYIILSMISFLCMTACAVYVLNVPVRGSFWALTLGAFLMITASSSFGLLISCFVRTQVAAIFGSAILSILPAINFSGFLYPLSTLEGAAYHMGKLFPCSWFQIICLGSFTKGLSFDSFWRMYVIIFTMAMIYLSLACILLKKQEK</sequence>
<dbReference type="PANTHER" id="PTHR43038">
    <property type="entry name" value="ATP-BINDING CASSETTE, SUB-FAMILY H, MEMBER 1"/>
    <property type="match status" value="1"/>
</dbReference>
<evidence type="ECO:0000256" key="2">
    <source>
        <dbReference type="ARBA" id="ARBA00022692"/>
    </source>
</evidence>
<dbReference type="SUPFAM" id="SSF52540">
    <property type="entry name" value="P-loop containing nucleoside triphosphate hydrolases"/>
    <property type="match status" value="2"/>
</dbReference>
<feature type="transmembrane region" description="Helical" evidence="7">
    <location>
        <begin position="772"/>
        <end position="791"/>
    </location>
</feature>
<dbReference type="InterPro" id="IPR003593">
    <property type="entry name" value="AAA+_ATPase"/>
</dbReference>
<keyword evidence="6 7" id="KW-0472">Membrane</keyword>
<protein>
    <submittedName>
        <fullName evidence="10">Ribosome-dependent ATPase</fullName>
    </submittedName>
</protein>
<feature type="transmembrane region" description="Helical" evidence="7">
    <location>
        <begin position="828"/>
        <end position="850"/>
    </location>
</feature>
<organism evidence="10 11">
    <name type="scientific">Ruminobacter amylophilus</name>
    <dbReference type="NCBI Taxonomy" id="867"/>
    <lineage>
        <taxon>Bacteria</taxon>
        <taxon>Pseudomonadati</taxon>
        <taxon>Pseudomonadota</taxon>
        <taxon>Gammaproteobacteria</taxon>
        <taxon>Aeromonadales</taxon>
        <taxon>Succinivibrionaceae</taxon>
        <taxon>Ruminobacter</taxon>
    </lineage>
</organism>
<keyword evidence="2 7" id="KW-0812">Transmembrane</keyword>
<evidence type="ECO:0000259" key="8">
    <source>
        <dbReference type="PROSITE" id="PS50893"/>
    </source>
</evidence>
<evidence type="ECO:0000259" key="9">
    <source>
        <dbReference type="PROSITE" id="PS51012"/>
    </source>
</evidence>
<dbReference type="CDD" id="cd03230">
    <property type="entry name" value="ABC_DR_subfamily_A"/>
    <property type="match status" value="1"/>
</dbReference>
<keyword evidence="4" id="KW-0067">ATP-binding</keyword>
<evidence type="ECO:0000256" key="1">
    <source>
        <dbReference type="ARBA" id="ARBA00004141"/>
    </source>
</evidence>
<accession>A0A662ZJU3</accession>
<dbReference type="InterPro" id="IPR017871">
    <property type="entry name" value="ABC_transporter-like_CS"/>
</dbReference>
<dbReference type="GO" id="GO:0016020">
    <property type="term" value="C:membrane"/>
    <property type="evidence" value="ECO:0007669"/>
    <property type="project" value="UniProtKB-SubCell"/>
</dbReference>
<dbReference type="InterPro" id="IPR047817">
    <property type="entry name" value="ABC2_TM_bact-type"/>
</dbReference>
<dbReference type="PROSITE" id="PS51012">
    <property type="entry name" value="ABC_TM2"/>
    <property type="match status" value="1"/>
</dbReference>
<gene>
    <name evidence="10" type="ORF">SAMN02910344_01636</name>
</gene>
<feature type="transmembrane region" description="Helical" evidence="7">
    <location>
        <begin position="718"/>
        <end position="743"/>
    </location>
</feature>
<dbReference type="NCBIfam" id="NF033858">
    <property type="entry name" value="ABC2_perm_RbbA"/>
    <property type="match status" value="1"/>
</dbReference>
<feature type="transmembrane region" description="Helical" evidence="7">
    <location>
        <begin position="565"/>
        <end position="585"/>
    </location>
</feature>